<dbReference type="EMBL" id="BLAL01000044">
    <property type="protein sequence ID" value="GES79762.1"/>
    <property type="molecule type" value="Genomic_DNA"/>
</dbReference>
<organism evidence="1 2">
    <name type="scientific">Rhizophagus clarus</name>
    <dbReference type="NCBI Taxonomy" id="94130"/>
    <lineage>
        <taxon>Eukaryota</taxon>
        <taxon>Fungi</taxon>
        <taxon>Fungi incertae sedis</taxon>
        <taxon>Mucoromycota</taxon>
        <taxon>Glomeromycotina</taxon>
        <taxon>Glomeromycetes</taxon>
        <taxon>Glomerales</taxon>
        <taxon>Glomeraceae</taxon>
        <taxon>Rhizophagus</taxon>
    </lineage>
</organism>
<evidence type="ECO:0000313" key="2">
    <source>
        <dbReference type="Proteomes" id="UP000615446"/>
    </source>
</evidence>
<name>A0A8H3QHZ4_9GLOM</name>
<dbReference type="AlphaFoldDB" id="A0A8H3QHZ4"/>
<gene>
    <name evidence="1" type="ORF">RCL2_000706100</name>
</gene>
<reference evidence="1" key="1">
    <citation type="submission" date="2019-10" db="EMBL/GenBank/DDBJ databases">
        <title>Conservation and host-specific expression of non-tandemly repeated heterogenous ribosome RNA gene in arbuscular mycorrhizal fungi.</title>
        <authorList>
            <person name="Maeda T."/>
            <person name="Kobayashi Y."/>
            <person name="Nakagawa T."/>
            <person name="Ezawa T."/>
            <person name="Yamaguchi K."/>
            <person name="Bino T."/>
            <person name="Nishimoto Y."/>
            <person name="Shigenobu S."/>
            <person name="Kawaguchi M."/>
        </authorList>
    </citation>
    <scope>NUCLEOTIDE SEQUENCE</scope>
    <source>
        <strain evidence="1">HR1</strain>
    </source>
</reference>
<sequence length="97" mass="11172">MFICLLTRTLIRWNDLSTWLSSSGIDTETEKGKCVITNGSFAKSSENKVQEYLMNECTALRRHAFYTIVEYSKARLRIHSKRKTTISIECCSNQSVK</sequence>
<accession>A0A8H3QHZ4</accession>
<dbReference type="Proteomes" id="UP000615446">
    <property type="component" value="Unassembled WGS sequence"/>
</dbReference>
<comment type="caution">
    <text evidence="1">The sequence shown here is derived from an EMBL/GenBank/DDBJ whole genome shotgun (WGS) entry which is preliminary data.</text>
</comment>
<protein>
    <submittedName>
        <fullName evidence="1">Uncharacterized protein</fullName>
    </submittedName>
</protein>
<evidence type="ECO:0000313" key="1">
    <source>
        <dbReference type="EMBL" id="GES79762.1"/>
    </source>
</evidence>
<proteinExistence type="predicted"/>